<feature type="compositionally biased region" description="Basic residues" evidence="1">
    <location>
        <begin position="233"/>
        <end position="242"/>
    </location>
</feature>
<reference evidence="2 3" key="1">
    <citation type="submission" date="2017-09" db="EMBL/GenBank/DDBJ databases">
        <authorList>
            <person name="Lee N."/>
            <person name="Cho B.-K."/>
        </authorList>
    </citation>
    <scope>NUCLEOTIDE SEQUENCE [LARGE SCALE GENOMIC DNA]</scope>
    <source>
        <strain evidence="2 3">ATCC 27476</strain>
    </source>
</reference>
<proteinExistence type="predicted"/>
<dbReference type="AlphaFoldDB" id="A0A5J6J808"/>
<name>A0A5J6J808_STRVI</name>
<keyword evidence="3" id="KW-1185">Reference proteome</keyword>
<evidence type="ECO:0000256" key="1">
    <source>
        <dbReference type="SAM" id="MobiDB-lite"/>
    </source>
</evidence>
<organism evidence="2 3">
    <name type="scientific">Streptomyces vinaceus</name>
    <dbReference type="NCBI Taxonomy" id="1960"/>
    <lineage>
        <taxon>Bacteria</taxon>
        <taxon>Bacillati</taxon>
        <taxon>Actinomycetota</taxon>
        <taxon>Actinomycetes</taxon>
        <taxon>Kitasatosporales</taxon>
        <taxon>Streptomycetaceae</taxon>
        <taxon>Streptomyces</taxon>
    </lineage>
</organism>
<accession>A0A5J6J808</accession>
<dbReference type="Proteomes" id="UP000325563">
    <property type="component" value="Chromosome"/>
</dbReference>
<dbReference type="EMBL" id="CP023692">
    <property type="protein sequence ID" value="QEV43746.1"/>
    <property type="molecule type" value="Genomic_DNA"/>
</dbReference>
<dbReference type="KEGG" id="svn:CP980_00405"/>
<sequence length="255" mass="27270">MSGLGRLHGGWPAEGVTRRRLRRRGAHAIAEYAGLRPDPAATDTTATATGRLLGLDAIQARLEVLAREMSNGRPSVMPGGAQSQASLDASRPLDDTAMRKGIALLTLYQDSARHDPATLPYARWMPSRGHGAHLPHAPSRMLIFDRKAAVVPIDPSATKRGAPCVREPGVVASLRLLASGLTDEVAGPAAPDFGAQRAKADGRWQMAGLMERLETSSRFEAGLKAAQRGWLQKPRRRRRAAKGHVEPSAGHSATP</sequence>
<evidence type="ECO:0000313" key="3">
    <source>
        <dbReference type="Proteomes" id="UP000325563"/>
    </source>
</evidence>
<protein>
    <submittedName>
        <fullName evidence="2">Uncharacterized protein</fullName>
    </submittedName>
</protein>
<feature type="region of interest" description="Disordered" evidence="1">
    <location>
        <begin position="225"/>
        <end position="255"/>
    </location>
</feature>
<gene>
    <name evidence="2" type="ORF">CP980_00405</name>
</gene>
<evidence type="ECO:0000313" key="2">
    <source>
        <dbReference type="EMBL" id="QEV43746.1"/>
    </source>
</evidence>